<dbReference type="InterPro" id="IPR044135">
    <property type="entry name" value="Met-tRNA-FMT_C"/>
</dbReference>
<evidence type="ECO:0000256" key="1">
    <source>
        <dbReference type="ARBA" id="ARBA00010699"/>
    </source>
</evidence>
<comment type="similarity">
    <text evidence="1 5">Belongs to the Fmt family.</text>
</comment>
<dbReference type="OrthoDB" id="9802815at2"/>
<gene>
    <name evidence="5" type="primary">fmt</name>
    <name evidence="9" type="ORF">FGF66_10700</name>
</gene>
<comment type="catalytic activity">
    <reaction evidence="5">
        <text>L-methionyl-tRNA(fMet) + (6R)-10-formyltetrahydrofolate = N-formyl-L-methionyl-tRNA(fMet) + (6S)-5,6,7,8-tetrahydrofolate + H(+)</text>
        <dbReference type="Rhea" id="RHEA:24380"/>
        <dbReference type="Rhea" id="RHEA-COMP:9952"/>
        <dbReference type="Rhea" id="RHEA-COMP:9953"/>
        <dbReference type="ChEBI" id="CHEBI:15378"/>
        <dbReference type="ChEBI" id="CHEBI:57453"/>
        <dbReference type="ChEBI" id="CHEBI:78530"/>
        <dbReference type="ChEBI" id="CHEBI:78844"/>
        <dbReference type="ChEBI" id="CHEBI:195366"/>
        <dbReference type="EC" id="2.1.2.9"/>
    </reaction>
</comment>
<dbReference type="InterPro" id="IPR041711">
    <property type="entry name" value="Met-tRNA-FMT_N"/>
</dbReference>
<feature type="binding site" evidence="5">
    <location>
        <begin position="113"/>
        <end position="116"/>
    </location>
    <ligand>
        <name>(6S)-5,6,7,8-tetrahydrofolate</name>
        <dbReference type="ChEBI" id="CHEBI:57453"/>
    </ligand>
</feature>
<dbReference type="Proteomes" id="UP000308271">
    <property type="component" value="Unassembled WGS sequence"/>
</dbReference>
<evidence type="ECO:0000259" key="7">
    <source>
        <dbReference type="Pfam" id="PF00551"/>
    </source>
</evidence>
<keyword evidence="4 5" id="KW-0648">Protein biosynthesis</keyword>
<dbReference type="InterPro" id="IPR002376">
    <property type="entry name" value="Formyl_transf_N"/>
</dbReference>
<dbReference type="SUPFAM" id="SSF50486">
    <property type="entry name" value="FMT C-terminal domain-like"/>
    <property type="match status" value="1"/>
</dbReference>
<dbReference type="HAMAP" id="MF_00182">
    <property type="entry name" value="Formyl_trans"/>
    <property type="match status" value="1"/>
</dbReference>
<evidence type="ECO:0000256" key="3">
    <source>
        <dbReference type="ARBA" id="ARBA00022679"/>
    </source>
</evidence>
<dbReference type="AlphaFoldDB" id="A0A5C4S210"/>
<dbReference type="Gene3D" id="3.40.50.12230">
    <property type="match status" value="1"/>
</dbReference>
<feature type="domain" description="Formyl transferase C-terminal" evidence="8">
    <location>
        <begin position="207"/>
        <end position="304"/>
    </location>
</feature>
<proteinExistence type="inferred from homology"/>
<accession>A0A5C4S210</accession>
<dbReference type="SUPFAM" id="SSF53328">
    <property type="entry name" value="Formyltransferase"/>
    <property type="match status" value="1"/>
</dbReference>
<dbReference type="GO" id="GO:0005829">
    <property type="term" value="C:cytosol"/>
    <property type="evidence" value="ECO:0007669"/>
    <property type="project" value="TreeGrafter"/>
</dbReference>
<comment type="caution">
    <text evidence="9">The sequence shown here is derived from an EMBL/GenBank/DDBJ whole genome shotgun (WGS) entry which is preliminary data.</text>
</comment>
<protein>
    <recommendedName>
        <fullName evidence="2 5">Methionyl-tRNA formyltransferase</fullName>
        <ecNumber evidence="2 5">2.1.2.9</ecNumber>
    </recommendedName>
</protein>
<dbReference type="PANTHER" id="PTHR11138:SF5">
    <property type="entry name" value="METHIONYL-TRNA FORMYLTRANSFERASE, MITOCHONDRIAL"/>
    <property type="match status" value="1"/>
</dbReference>
<dbReference type="InterPro" id="IPR011034">
    <property type="entry name" value="Formyl_transferase-like_C_sf"/>
</dbReference>
<sequence length="314" mass="34045">MGLRVVFMGTPEFAVPSLRRVAAMTPRFETVLVVTGSDKPRRSKNSPPEPTPVKQAALELGLPVLESDDVRSHDFAARVAAARPDVIVVAAFRILPPEVFELPPLGAFNLHGSLLPAYRGAAPVNWSIIEGDAETGVTTFFLRKSVDTGNIITMDRTPIAPDENAFELLSRLSEIGAGTVERTLTMIADGAVTPQKQDERLATKAPKLTRENTRIDWNQPAQRLHDFIRGLSLKPTAWTTFGGKSLKIYKAKPSAIETAPDGPGTLRIVDGRLLVAGSDGWLELLSVQAEGKKAMDGESFARGLRAGDETLRFL</sequence>
<dbReference type="PANTHER" id="PTHR11138">
    <property type="entry name" value="METHIONYL-TRNA FORMYLTRANSFERASE"/>
    <property type="match status" value="1"/>
</dbReference>
<dbReference type="NCBIfam" id="TIGR00460">
    <property type="entry name" value="fmt"/>
    <property type="match status" value="1"/>
</dbReference>
<evidence type="ECO:0000313" key="10">
    <source>
        <dbReference type="Proteomes" id="UP000308271"/>
    </source>
</evidence>
<dbReference type="InterPro" id="IPR005794">
    <property type="entry name" value="Fmt"/>
</dbReference>
<evidence type="ECO:0000313" key="9">
    <source>
        <dbReference type="EMBL" id="TNJ37500.1"/>
    </source>
</evidence>
<organism evidence="9 10">
    <name type="scientific">Chlorobaculum thiosulfatiphilum</name>
    <name type="common">Chlorobium limicola f.sp. thiosulfatophilum</name>
    <dbReference type="NCBI Taxonomy" id="115852"/>
    <lineage>
        <taxon>Bacteria</taxon>
        <taxon>Pseudomonadati</taxon>
        <taxon>Chlorobiota</taxon>
        <taxon>Chlorobiia</taxon>
        <taxon>Chlorobiales</taxon>
        <taxon>Chlorobiaceae</taxon>
        <taxon>Chlorobaculum</taxon>
    </lineage>
</organism>
<keyword evidence="10" id="KW-1185">Reference proteome</keyword>
<evidence type="ECO:0000256" key="2">
    <source>
        <dbReference type="ARBA" id="ARBA00012261"/>
    </source>
</evidence>
<feature type="domain" description="Formyl transferase N-terminal" evidence="7">
    <location>
        <begin position="4"/>
        <end position="175"/>
    </location>
</feature>
<dbReference type="GO" id="GO:0004479">
    <property type="term" value="F:methionyl-tRNA formyltransferase activity"/>
    <property type="evidence" value="ECO:0007669"/>
    <property type="project" value="UniProtKB-UniRule"/>
</dbReference>
<evidence type="ECO:0000256" key="4">
    <source>
        <dbReference type="ARBA" id="ARBA00022917"/>
    </source>
</evidence>
<dbReference type="Pfam" id="PF00551">
    <property type="entry name" value="Formyl_trans_N"/>
    <property type="match status" value="1"/>
</dbReference>
<evidence type="ECO:0000259" key="8">
    <source>
        <dbReference type="Pfam" id="PF02911"/>
    </source>
</evidence>
<dbReference type="EMBL" id="VDCH01000029">
    <property type="protein sequence ID" value="TNJ37500.1"/>
    <property type="molecule type" value="Genomic_DNA"/>
</dbReference>
<feature type="region of interest" description="Disordered" evidence="6">
    <location>
        <begin position="34"/>
        <end position="53"/>
    </location>
</feature>
<dbReference type="CDD" id="cd08704">
    <property type="entry name" value="Met_tRNA_FMT_C"/>
    <property type="match status" value="1"/>
</dbReference>
<dbReference type="EC" id="2.1.2.9" evidence="2 5"/>
<evidence type="ECO:0000256" key="5">
    <source>
        <dbReference type="HAMAP-Rule" id="MF_00182"/>
    </source>
</evidence>
<dbReference type="InterPro" id="IPR036477">
    <property type="entry name" value="Formyl_transf_N_sf"/>
</dbReference>
<reference evidence="9 10" key="1">
    <citation type="submission" date="2019-05" db="EMBL/GenBank/DDBJ databases">
        <title>Draft Whole-Genome sequence of the green sulfur bacterium Chlorobaculum thiosulfatiphilum DSM 249.</title>
        <authorList>
            <person name="Meyer T.E."/>
            <person name="Kyndt J.A."/>
        </authorList>
    </citation>
    <scope>NUCLEOTIDE SEQUENCE [LARGE SCALE GENOMIC DNA]</scope>
    <source>
        <strain evidence="9 10">DSM 249</strain>
    </source>
</reference>
<comment type="function">
    <text evidence="5">Attaches a formyl group to the free amino group of methionyl-tRNA(fMet). The formyl group appears to play a dual role in the initiator identity of N-formylmethionyl-tRNA by promoting its recognition by IF2 and preventing the misappropriation of this tRNA by the elongation apparatus.</text>
</comment>
<dbReference type="Pfam" id="PF02911">
    <property type="entry name" value="Formyl_trans_C"/>
    <property type="match status" value="1"/>
</dbReference>
<keyword evidence="3 5" id="KW-0808">Transferase</keyword>
<name>A0A5C4S210_CHLTI</name>
<evidence type="ECO:0000256" key="6">
    <source>
        <dbReference type="SAM" id="MobiDB-lite"/>
    </source>
</evidence>
<dbReference type="CDD" id="cd08646">
    <property type="entry name" value="FMT_core_Met-tRNA-FMT_N"/>
    <property type="match status" value="1"/>
</dbReference>
<dbReference type="InterPro" id="IPR005793">
    <property type="entry name" value="Formyl_trans_C"/>
</dbReference>